<dbReference type="GO" id="GO:0030246">
    <property type="term" value="F:carbohydrate binding"/>
    <property type="evidence" value="ECO:0007669"/>
    <property type="project" value="InterPro"/>
</dbReference>
<protein>
    <submittedName>
        <fullName evidence="7">Chitin-binding protein</fullName>
    </submittedName>
</protein>
<dbReference type="SUPFAM" id="SSF51055">
    <property type="entry name" value="Carbohydrate binding domain"/>
    <property type="match status" value="1"/>
</dbReference>
<feature type="domain" description="Chitin-binding type-3" evidence="6">
    <location>
        <begin position="336"/>
        <end position="384"/>
    </location>
</feature>
<feature type="signal peptide" evidence="5">
    <location>
        <begin position="1"/>
        <end position="22"/>
    </location>
</feature>
<dbReference type="RefSeq" id="WP_071111435.1">
    <property type="nucleotide sequence ID" value="NZ_MKCS01000001.1"/>
</dbReference>
<dbReference type="InterPro" id="IPR014756">
    <property type="entry name" value="Ig_E-set"/>
</dbReference>
<dbReference type="GO" id="GO:0005975">
    <property type="term" value="P:carbohydrate metabolic process"/>
    <property type="evidence" value="ECO:0007669"/>
    <property type="project" value="InterPro"/>
</dbReference>
<evidence type="ECO:0000256" key="4">
    <source>
        <dbReference type="ARBA" id="ARBA00022801"/>
    </source>
</evidence>
<dbReference type="Gene3D" id="3.30.70.2150">
    <property type="match status" value="1"/>
</dbReference>
<dbReference type="OrthoDB" id="3675244at2"/>
<dbReference type="GO" id="GO:0005576">
    <property type="term" value="C:extracellular region"/>
    <property type="evidence" value="ECO:0007669"/>
    <property type="project" value="InterPro"/>
</dbReference>
<accession>A0A1S1WZR7</accession>
<dbReference type="EMBL" id="MKCT01000001">
    <property type="protein sequence ID" value="OHX21479.1"/>
    <property type="molecule type" value="Genomic_DNA"/>
</dbReference>
<evidence type="ECO:0000256" key="1">
    <source>
        <dbReference type="ARBA" id="ARBA00022525"/>
    </source>
</evidence>
<evidence type="ECO:0000313" key="10">
    <source>
        <dbReference type="Proteomes" id="UP000180280"/>
    </source>
</evidence>
<dbReference type="SUPFAM" id="SSF81296">
    <property type="entry name" value="E set domains"/>
    <property type="match status" value="1"/>
</dbReference>
<dbReference type="SMART" id="SM00495">
    <property type="entry name" value="ChtBD3"/>
    <property type="match status" value="1"/>
</dbReference>
<dbReference type="Proteomes" id="UP000180280">
    <property type="component" value="Unassembled WGS sequence"/>
</dbReference>
<evidence type="ECO:0000313" key="8">
    <source>
        <dbReference type="EMBL" id="OHX21479.1"/>
    </source>
</evidence>
<evidence type="ECO:0000256" key="2">
    <source>
        <dbReference type="ARBA" id="ARBA00022669"/>
    </source>
</evidence>
<keyword evidence="2" id="KW-0147">Chitin-binding</keyword>
<keyword evidence="1" id="KW-0964">Secreted</keyword>
<dbReference type="Pfam" id="PF02839">
    <property type="entry name" value="CBM_5_12"/>
    <property type="match status" value="1"/>
</dbReference>
<dbReference type="EMBL" id="MKCS01000001">
    <property type="protein sequence ID" value="OHX12436.1"/>
    <property type="molecule type" value="Genomic_DNA"/>
</dbReference>
<dbReference type="GO" id="GO:0008061">
    <property type="term" value="F:chitin binding"/>
    <property type="evidence" value="ECO:0007669"/>
    <property type="project" value="UniProtKB-KW"/>
</dbReference>
<evidence type="ECO:0000313" key="7">
    <source>
        <dbReference type="EMBL" id="OHX12436.1"/>
    </source>
</evidence>
<dbReference type="InterPro" id="IPR036573">
    <property type="entry name" value="CBM_sf_5/12"/>
</dbReference>
<dbReference type="STRING" id="1903179.BI347_02190"/>
<evidence type="ECO:0000256" key="3">
    <source>
        <dbReference type="ARBA" id="ARBA00022729"/>
    </source>
</evidence>
<dbReference type="InterPro" id="IPR003610">
    <property type="entry name" value="CBM5/12"/>
</dbReference>
<dbReference type="InterPro" id="IPR051024">
    <property type="entry name" value="GlcNAc_Chitin_IntDeg"/>
</dbReference>
<sequence length="384" mass="41838">MKTHWHLPAVMTLSCLSAPLWAHGTMEVPVNRTYSCFLEGPESPKTAACQAARQVGGTQAMYDWNGINQNPQGDNHQAVVPDGTLCGGGKAEFKGFNLARRDWPSSAIVPDANGNFEFVYKASAPHSTKYFKFYVTKNGWNPDLPLKWSDLELFGTFNGNPPLDANKRYKMTMKLPQGKTGQHIIFNVWKRADSEEAFYSCSDVKFSGGATTPEPPPAANPWKEIGNVAAHENLPAGSSATLRVFDSHGRDAESHAVNLTAASGQAANWPYELAVKVNAASQSIRIGVMNQKQRNVTITPVKDATANRVYLNDSYKGYAYNIDLKKGNTGVTPPVGDAWVEGAAYKAGQIVGYQGKKYRCLQPHTAWAGAGWTPASQPSLWQAI</sequence>
<dbReference type="CDD" id="cd21177">
    <property type="entry name" value="LPMO_AA10"/>
    <property type="match status" value="1"/>
</dbReference>
<dbReference type="Proteomes" id="UP000180088">
    <property type="component" value="Unassembled WGS sequence"/>
</dbReference>
<keyword evidence="10" id="KW-1185">Reference proteome</keyword>
<dbReference type="AlphaFoldDB" id="A0A1S1WZR7"/>
<evidence type="ECO:0000313" key="9">
    <source>
        <dbReference type="Proteomes" id="UP000180088"/>
    </source>
</evidence>
<dbReference type="Pfam" id="PF03067">
    <property type="entry name" value="LPMO_10"/>
    <property type="match status" value="1"/>
</dbReference>
<dbReference type="InterPro" id="IPR004302">
    <property type="entry name" value="Cellulose/chitin-bd_N"/>
</dbReference>
<dbReference type="PANTHER" id="PTHR34823:SF1">
    <property type="entry name" value="CHITIN-BINDING TYPE-4 DOMAIN-CONTAINING PROTEIN"/>
    <property type="match status" value="1"/>
</dbReference>
<feature type="chain" id="PRO_5010247648" evidence="5">
    <location>
        <begin position="23"/>
        <end position="384"/>
    </location>
</feature>
<dbReference type="InterPro" id="IPR041029">
    <property type="entry name" value="GbpA_2"/>
</dbReference>
<evidence type="ECO:0000259" key="6">
    <source>
        <dbReference type="SMART" id="SM00495"/>
    </source>
</evidence>
<gene>
    <name evidence="8" type="ORF">BI344_02815</name>
    <name evidence="7" type="ORF">BI347_02190</name>
</gene>
<comment type="caution">
    <text evidence="7">The sequence shown here is derived from an EMBL/GenBank/DDBJ whole genome shotgun (WGS) entry which is preliminary data.</text>
</comment>
<keyword evidence="4" id="KW-0378">Hydrolase</keyword>
<keyword evidence="3 5" id="KW-0732">Signal</keyword>
<dbReference type="Pfam" id="PF18416">
    <property type="entry name" value="GbpA_2"/>
    <property type="match status" value="1"/>
</dbReference>
<name>A0A1S1WZR7_9NEIS</name>
<evidence type="ECO:0000256" key="5">
    <source>
        <dbReference type="SAM" id="SignalP"/>
    </source>
</evidence>
<organism evidence="7 9">
    <name type="scientific">Chromobacterium sphagni</name>
    <dbReference type="NCBI Taxonomy" id="1903179"/>
    <lineage>
        <taxon>Bacteria</taxon>
        <taxon>Pseudomonadati</taxon>
        <taxon>Pseudomonadota</taxon>
        <taxon>Betaproteobacteria</taxon>
        <taxon>Neisseriales</taxon>
        <taxon>Chromobacteriaceae</taxon>
        <taxon>Chromobacterium</taxon>
    </lineage>
</organism>
<dbReference type="CDD" id="cd12214">
    <property type="entry name" value="ChiA1_BD"/>
    <property type="match status" value="1"/>
</dbReference>
<reference evidence="9 10" key="1">
    <citation type="submission" date="2016-09" db="EMBL/GenBank/DDBJ databases">
        <title>Chromobacterium muskegensis sp. nov., an insecticidal bacterium isolated from Sphagnum bogs.</title>
        <authorList>
            <person name="Sparks M.E."/>
            <person name="Blackburn M.B."/>
            <person name="Gundersen-Rindal D.E."/>
            <person name="Mitchell A."/>
            <person name="Farrar R."/>
            <person name="Kuhar D."/>
        </authorList>
    </citation>
    <scope>NUCLEOTIDE SEQUENCE [LARGE SCALE GENOMIC DNA]</scope>
    <source>
        <strain evidence="8 10">14B-1</strain>
        <strain evidence="7 9">37-2</strain>
    </source>
</reference>
<dbReference type="PANTHER" id="PTHR34823">
    <property type="entry name" value="GLCNAC-BINDING PROTEIN A"/>
    <property type="match status" value="1"/>
</dbReference>
<proteinExistence type="predicted"/>
<dbReference type="Gene3D" id="2.70.50.50">
    <property type="entry name" value="chitin-binding protein cbp21"/>
    <property type="match status" value="1"/>
</dbReference>
<dbReference type="GO" id="GO:0004553">
    <property type="term" value="F:hydrolase activity, hydrolyzing O-glycosyl compounds"/>
    <property type="evidence" value="ECO:0007669"/>
    <property type="project" value="InterPro"/>
</dbReference>
<dbReference type="PROSITE" id="PS51257">
    <property type="entry name" value="PROKAR_LIPOPROTEIN"/>
    <property type="match status" value="1"/>
</dbReference>
<dbReference type="Gene3D" id="2.10.10.20">
    <property type="entry name" value="Carbohydrate-binding module superfamily 5/12"/>
    <property type="match status" value="1"/>
</dbReference>